<comment type="caution">
    <text evidence="2">The sequence shown here is derived from an EMBL/GenBank/DDBJ whole genome shotgun (WGS) entry which is preliminary data.</text>
</comment>
<evidence type="ECO:0000313" key="2">
    <source>
        <dbReference type="EMBL" id="KAL3497535.1"/>
    </source>
</evidence>
<dbReference type="AlphaFoldDB" id="A0ABD2XUF1"/>
<name>A0ABD2XUF1_9GENT</name>
<sequence>MSETANVFYLQSGTIFNVQFREDATINMRRNYHFPQNIRDTIMSSRQAIFAFLVSALLNFLQIKCQGKAESPFETHPKTMFVAIVTLLLYCLSYDAKLRFSSIHRNLSFVNISMAIFGPLSLAALSSVLLSEFLGPQVLFSVALLYSLCQLSRSDIEATWKWVLEVIKKIFCDQPQQGGRSRRGGGIVSVQVPDWLPDHAIRDQVDIFPPL</sequence>
<evidence type="ECO:0000256" key="1">
    <source>
        <dbReference type="SAM" id="Phobius"/>
    </source>
</evidence>
<keyword evidence="3" id="KW-1185">Reference proteome</keyword>
<proteinExistence type="predicted"/>
<feature type="transmembrane region" description="Helical" evidence="1">
    <location>
        <begin position="79"/>
        <end position="96"/>
    </location>
</feature>
<dbReference type="InterPro" id="IPR053258">
    <property type="entry name" value="Ca-permeable_cation_channel"/>
</dbReference>
<keyword evidence="1" id="KW-0812">Transmembrane</keyword>
<keyword evidence="1" id="KW-1133">Transmembrane helix</keyword>
<feature type="transmembrane region" description="Helical" evidence="1">
    <location>
        <begin position="108"/>
        <end position="128"/>
    </location>
</feature>
<keyword evidence="1" id="KW-0472">Membrane</keyword>
<organism evidence="2 3">
    <name type="scientific">Cinchona calisaya</name>
    <dbReference type="NCBI Taxonomy" id="153742"/>
    <lineage>
        <taxon>Eukaryota</taxon>
        <taxon>Viridiplantae</taxon>
        <taxon>Streptophyta</taxon>
        <taxon>Embryophyta</taxon>
        <taxon>Tracheophyta</taxon>
        <taxon>Spermatophyta</taxon>
        <taxon>Magnoliopsida</taxon>
        <taxon>eudicotyledons</taxon>
        <taxon>Gunneridae</taxon>
        <taxon>Pentapetalae</taxon>
        <taxon>asterids</taxon>
        <taxon>lamiids</taxon>
        <taxon>Gentianales</taxon>
        <taxon>Rubiaceae</taxon>
        <taxon>Cinchonoideae</taxon>
        <taxon>Cinchoneae</taxon>
        <taxon>Cinchona</taxon>
    </lineage>
</organism>
<dbReference type="Proteomes" id="UP001630127">
    <property type="component" value="Unassembled WGS sequence"/>
</dbReference>
<evidence type="ECO:0000313" key="3">
    <source>
        <dbReference type="Proteomes" id="UP001630127"/>
    </source>
</evidence>
<feature type="transmembrane region" description="Helical" evidence="1">
    <location>
        <begin position="48"/>
        <end position="67"/>
    </location>
</feature>
<reference evidence="2 3" key="1">
    <citation type="submission" date="2024-11" db="EMBL/GenBank/DDBJ databases">
        <title>A near-complete genome assembly of Cinchona calisaya.</title>
        <authorList>
            <person name="Lian D.C."/>
            <person name="Zhao X.W."/>
            <person name="Wei L."/>
        </authorList>
    </citation>
    <scope>NUCLEOTIDE SEQUENCE [LARGE SCALE GENOMIC DNA]</scope>
    <source>
        <tissue evidence="2">Nenye</tissue>
    </source>
</reference>
<protein>
    <submittedName>
        <fullName evidence="2">Uncharacterized protein</fullName>
    </submittedName>
</protein>
<dbReference type="EMBL" id="JBJUIK010000017">
    <property type="protein sequence ID" value="KAL3497535.1"/>
    <property type="molecule type" value="Genomic_DNA"/>
</dbReference>
<accession>A0ABD2XUF1</accession>
<dbReference type="PANTHER" id="PTHR34115:SF5">
    <property type="entry name" value="PROTEIN, PUTATIVE-RELATED"/>
    <property type="match status" value="1"/>
</dbReference>
<gene>
    <name evidence="2" type="ORF">ACH5RR_040267</name>
</gene>
<dbReference type="PANTHER" id="PTHR34115">
    <property type="entry name" value="PROTEIN, PUTATIVE-RELATED"/>
    <property type="match status" value="1"/>
</dbReference>